<gene>
    <name evidence="3" type="ORF">LZ016_12685</name>
</gene>
<dbReference type="InterPro" id="IPR011992">
    <property type="entry name" value="EF-hand-dom_pair"/>
</dbReference>
<dbReference type="Pfam" id="PF13499">
    <property type="entry name" value="EF-hand_7"/>
    <property type="match status" value="1"/>
</dbReference>
<keyword evidence="4" id="KW-1185">Reference proteome</keyword>
<comment type="caution">
    <text evidence="3">The sequence shown here is derived from an EMBL/GenBank/DDBJ whole genome shotgun (WGS) entry which is preliminary data.</text>
</comment>
<name>A0ABS9VPP0_9SPHN</name>
<dbReference type="PROSITE" id="PS50222">
    <property type="entry name" value="EF_HAND_2"/>
    <property type="match status" value="3"/>
</dbReference>
<organism evidence="3 4">
    <name type="scientific">Sphingomonas telluris</name>
    <dbReference type="NCBI Taxonomy" id="2907998"/>
    <lineage>
        <taxon>Bacteria</taxon>
        <taxon>Pseudomonadati</taxon>
        <taxon>Pseudomonadota</taxon>
        <taxon>Alphaproteobacteria</taxon>
        <taxon>Sphingomonadales</taxon>
        <taxon>Sphingomonadaceae</taxon>
        <taxon>Sphingomonas</taxon>
    </lineage>
</organism>
<proteinExistence type="predicted"/>
<keyword evidence="1" id="KW-0732">Signal</keyword>
<dbReference type="PANTHER" id="PTHR10827:SF85">
    <property type="entry name" value="CALCIUM-BINDING PROTEIN"/>
    <property type="match status" value="1"/>
</dbReference>
<dbReference type="InterPro" id="IPR018247">
    <property type="entry name" value="EF_Hand_1_Ca_BS"/>
</dbReference>
<sequence>MFTRLTFATVFLAATAVAAQAQAPAAPEAAVRTEFVKNLEASFDKADANNDGFITAQEMQSMEAKGIAAAQEKVDAQVTAQFQKLDTDKNGSLSLAEFKAVAKVKANASPQDLLAKFDTNKDGKVSKAEYQALPLAAFDRADTNKDGKVTREEQAKAASR</sequence>
<reference evidence="3 4" key="1">
    <citation type="submission" date="2022-03" db="EMBL/GenBank/DDBJ databases">
        <authorList>
            <person name="Jo J.-H."/>
            <person name="Im W.-T."/>
        </authorList>
    </citation>
    <scope>NUCLEOTIDE SEQUENCE [LARGE SCALE GENOMIC DNA]</scope>
    <source>
        <strain evidence="3 4">SM33</strain>
    </source>
</reference>
<evidence type="ECO:0000313" key="3">
    <source>
        <dbReference type="EMBL" id="MCH8616949.1"/>
    </source>
</evidence>
<feature type="domain" description="EF-hand" evidence="2">
    <location>
        <begin position="34"/>
        <end position="69"/>
    </location>
</feature>
<evidence type="ECO:0000256" key="1">
    <source>
        <dbReference type="SAM" id="SignalP"/>
    </source>
</evidence>
<dbReference type="Pfam" id="PF13202">
    <property type="entry name" value="EF-hand_5"/>
    <property type="match status" value="2"/>
</dbReference>
<evidence type="ECO:0000259" key="2">
    <source>
        <dbReference type="PROSITE" id="PS50222"/>
    </source>
</evidence>
<dbReference type="PANTHER" id="PTHR10827">
    <property type="entry name" value="RETICULOCALBIN"/>
    <property type="match status" value="1"/>
</dbReference>
<feature type="domain" description="EF-hand" evidence="2">
    <location>
        <begin position="73"/>
        <end position="108"/>
    </location>
</feature>
<protein>
    <submittedName>
        <fullName evidence="3">EF-hand domain-containing protein</fullName>
    </submittedName>
</protein>
<accession>A0ABS9VPP0</accession>
<dbReference type="SUPFAM" id="SSF47473">
    <property type="entry name" value="EF-hand"/>
    <property type="match status" value="1"/>
</dbReference>
<dbReference type="Proteomes" id="UP001203058">
    <property type="component" value="Unassembled WGS sequence"/>
</dbReference>
<feature type="chain" id="PRO_5046662315" evidence="1">
    <location>
        <begin position="22"/>
        <end position="160"/>
    </location>
</feature>
<dbReference type="EMBL" id="JAKZHW010000002">
    <property type="protein sequence ID" value="MCH8616949.1"/>
    <property type="molecule type" value="Genomic_DNA"/>
</dbReference>
<dbReference type="RefSeq" id="WP_241447827.1">
    <property type="nucleotide sequence ID" value="NZ_JAKZHW010000002.1"/>
</dbReference>
<dbReference type="SMART" id="SM00054">
    <property type="entry name" value="EFh"/>
    <property type="match status" value="3"/>
</dbReference>
<feature type="signal peptide" evidence="1">
    <location>
        <begin position="1"/>
        <end position="21"/>
    </location>
</feature>
<dbReference type="Gene3D" id="1.10.238.10">
    <property type="entry name" value="EF-hand"/>
    <property type="match status" value="2"/>
</dbReference>
<dbReference type="InterPro" id="IPR002048">
    <property type="entry name" value="EF_hand_dom"/>
</dbReference>
<evidence type="ECO:0000313" key="4">
    <source>
        <dbReference type="Proteomes" id="UP001203058"/>
    </source>
</evidence>
<feature type="domain" description="EF-hand" evidence="2">
    <location>
        <begin position="111"/>
        <end position="140"/>
    </location>
</feature>
<dbReference type="PROSITE" id="PS00018">
    <property type="entry name" value="EF_HAND_1"/>
    <property type="match status" value="3"/>
</dbReference>